<name>A0A7M1RX92_9CAUD</name>
<sequence>MAYENNNVRAGANGAGVYVGNTEIMGGTNITPLNLYGDSSSTDILLANLTDATATFKFYIDNSLIDTIVCQPFKVQCIGNLSSSVNQFNVSCGDNTDKYQINTSIRKVASGKDDYGDADLPEFTLVDNADEHFVNGMVYNSNIWKYISQSTNKQESFAGGWIVLTMDI</sequence>
<dbReference type="GeneID" id="65129556"/>
<evidence type="ECO:0000313" key="1">
    <source>
        <dbReference type="EMBL" id="QOR59063.1"/>
    </source>
</evidence>
<dbReference type="EMBL" id="MT774386">
    <property type="protein sequence ID" value="QOR59063.1"/>
    <property type="molecule type" value="Genomic_DNA"/>
</dbReference>
<organism evidence="1 2">
    <name type="scientific">uncultured phage cr110_1</name>
    <dbReference type="NCBI Taxonomy" id="2772070"/>
    <lineage>
        <taxon>Viruses</taxon>
        <taxon>Duplodnaviria</taxon>
        <taxon>Heunggongvirae</taxon>
        <taxon>Uroviricota</taxon>
        <taxon>Caudoviricetes</taxon>
        <taxon>Crassvirales</taxon>
        <taxon>Intestiviridae</taxon>
        <taxon>Crudevirinae</taxon>
        <taxon>Delmidovirus</taxon>
        <taxon>Delmidovirus intestinihominis</taxon>
    </lineage>
</organism>
<protein>
    <submittedName>
        <fullName evidence="1">Uncharacterized protein</fullName>
    </submittedName>
</protein>
<reference evidence="1 2" key="1">
    <citation type="submission" date="2020-07" db="EMBL/GenBank/DDBJ databases">
        <title>Taxonomic proposal: Crassvirales, a new order of highly abundant and diverse bacterial viruses.</title>
        <authorList>
            <person name="Shkoporov A.N."/>
            <person name="Stockdale S.R."/>
            <person name="Guerin E."/>
            <person name="Ross R.P."/>
            <person name="Hill C."/>
        </authorList>
    </citation>
    <scope>NUCLEOTIDE SEQUENCE [LARGE SCALE GENOMIC DNA]</scope>
</reference>
<keyword evidence="2" id="KW-1185">Reference proteome</keyword>
<evidence type="ECO:0000313" key="2">
    <source>
        <dbReference type="Proteomes" id="UP000593772"/>
    </source>
</evidence>
<dbReference type="RefSeq" id="YP_010111221.1">
    <property type="nucleotide sequence ID" value="NC_055879.1"/>
</dbReference>
<dbReference type="KEGG" id="vg:65129556"/>
<proteinExistence type="predicted"/>
<accession>A0A7M1RX92</accession>
<dbReference type="Proteomes" id="UP000593772">
    <property type="component" value="Segment"/>
</dbReference>